<dbReference type="Pfam" id="PF04198">
    <property type="entry name" value="Sugar-bind"/>
    <property type="match status" value="1"/>
</dbReference>
<evidence type="ECO:0000256" key="2">
    <source>
        <dbReference type="ARBA" id="ARBA00023015"/>
    </source>
</evidence>
<accession>A0ABT9J8U8</accession>
<proteinExistence type="inferred from homology"/>
<gene>
    <name evidence="6" type="ORF">Q5Y72_03010</name>
</gene>
<organism evidence="6 7">
    <name type="scientific">Paracoccus spongiarum</name>
    <dbReference type="NCBI Taxonomy" id="3064387"/>
    <lineage>
        <taxon>Bacteria</taxon>
        <taxon>Pseudomonadati</taxon>
        <taxon>Pseudomonadota</taxon>
        <taxon>Alphaproteobacteria</taxon>
        <taxon>Rhodobacterales</taxon>
        <taxon>Paracoccaceae</taxon>
        <taxon>Paracoccus</taxon>
    </lineage>
</organism>
<evidence type="ECO:0000259" key="5">
    <source>
        <dbReference type="Pfam" id="PF04198"/>
    </source>
</evidence>
<comment type="caution">
    <text evidence="6">The sequence shown here is derived from an EMBL/GenBank/DDBJ whole genome shotgun (WGS) entry which is preliminary data.</text>
</comment>
<keyword evidence="2" id="KW-0805">Transcription regulation</keyword>
<name>A0ABT9J8U8_9RHOB</name>
<dbReference type="InterPro" id="IPR051054">
    <property type="entry name" value="SorC_transcr_regulators"/>
</dbReference>
<dbReference type="InterPro" id="IPR007324">
    <property type="entry name" value="Sugar-bd_dom_put"/>
</dbReference>
<dbReference type="EMBL" id="JAVAMQ010000002">
    <property type="protein sequence ID" value="MDP5306064.1"/>
    <property type="molecule type" value="Genomic_DNA"/>
</dbReference>
<dbReference type="RefSeq" id="WP_305961935.1">
    <property type="nucleotide sequence ID" value="NZ_JAVAMQ010000002.1"/>
</dbReference>
<dbReference type="InterPro" id="IPR036388">
    <property type="entry name" value="WH-like_DNA-bd_sf"/>
</dbReference>
<evidence type="ECO:0000256" key="4">
    <source>
        <dbReference type="ARBA" id="ARBA00023163"/>
    </source>
</evidence>
<sequence>MARRGGIDPEEGLAIRAAWLHYAGGLTQAAVAKRLGLATVKTHRLIARAVAEGVVKVSIDGEIVECVMLENRLCAEFGLKTCEVAPDLGEEGLPLRALGITGAAFLRREIERGEYPVIGLGHGRTLAAAVDQLPRFEAGGTRFVSLLGGLTRNYAANPHDVMHRLAEKTGAQALVLPVPFFANSPGDRDVVLAQPGVRELFDLSNGAGLKVVGIGTADGGAQLVASGMIEPREIAEITAAGAAGEMLGHFFDVHGRVLETGLSSRTLSADLDRASDSRIVAIAGGASKTEAIRAVLHSGRLSGLITDEATARALIG</sequence>
<dbReference type="InterPro" id="IPR037171">
    <property type="entry name" value="NagB/RpiA_transferase-like"/>
</dbReference>
<dbReference type="PANTHER" id="PTHR34294:SF1">
    <property type="entry name" value="TRANSCRIPTIONAL REGULATOR LSRR"/>
    <property type="match status" value="1"/>
</dbReference>
<dbReference type="PANTHER" id="PTHR34294">
    <property type="entry name" value="TRANSCRIPTIONAL REGULATOR-RELATED"/>
    <property type="match status" value="1"/>
</dbReference>
<dbReference type="Gene3D" id="1.10.10.10">
    <property type="entry name" value="Winged helix-like DNA-binding domain superfamily/Winged helix DNA-binding domain"/>
    <property type="match status" value="1"/>
</dbReference>
<protein>
    <submittedName>
        <fullName evidence="6">Sugar-binding transcriptional regulator</fullName>
    </submittedName>
</protein>
<dbReference type="Gene3D" id="3.40.50.1360">
    <property type="match status" value="1"/>
</dbReference>
<feature type="domain" description="Sugar-binding" evidence="5">
    <location>
        <begin position="63"/>
        <end position="315"/>
    </location>
</feature>
<keyword evidence="3" id="KW-0238">DNA-binding</keyword>
<evidence type="ECO:0000313" key="7">
    <source>
        <dbReference type="Proteomes" id="UP001224997"/>
    </source>
</evidence>
<evidence type="ECO:0000256" key="3">
    <source>
        <dbReference type="ARBA" id="ARBA00023125"/>
    </source>
</evidence>
<keyword evidence="4" id="KW-0804">Transcription</keyword>
<dbReference type="Proteomes" id="UP001224997">
    <property type="component" value="Unassembled WGS sequence"/>
</dbReference>
<evidence type="ECO:0000256" key="1">
    <source>
        <dbReference type="ARBA" id="ARBA00010466"/>
    </source>
</evidence>
<reference evidence="6 7" key="1">
    <citation type="submission" date="2023-08" db="EMBL/GenBank/DDBJ databases">
        <authorList>
            <person name="Park J.-S."/>
        </authorList>
    </citation>
    <scope>NUCLEOTIDE SEQUENCE [LARGE SCALE GENOMIC DNA]</scope>
    <source>
        <strain evidence="6 7">2205BS29-5</strain>
    </source>
</reference>
<keyword evidence="7" id="KW-1185">Reference proteome</keyword>
<evidence type="ECO:0000313" key="6">
    <source>
        <dbReference type="EMBL" id="MDP5306064.1"/>
    </source>
</evidence>
<comment type="similarity">
    <text evidence="1">Belongs to the SorC transcriptional regulatory family.</text>
</comment>
<dbReference type="SUPFAM" id="SSF100950">
    <property type="entry name" value="NagB/RpiA/CoA transferase-like"/>
    <property type="match status" value="1"/>
</dbReference>